<dbReference type="RefSeq" id="WP_129452594.1">
    <property type="nucleotide sequence ID" value="NZ_CP034941.1"/>
</dbReference>
<feature type="transmembrane region" description="Helical" evidence="7">
    <location>
        <begin position="102"/>
        <end position="124"/>
    </location>
</feature>
<dbReference type="SMART" id="SM00387">
    <property type="entry name" value="HATPase_c"/>
    <property type="match status" value="1"/>
</dbReference>
<dbReference type="Pfam" id="PF02518">
    <property type="entry name" value="HATPase_c"/>
    <property type="match status" value="1"/>
</dbReference>
<evidence type="ECO:0000259" key="8">
    <source>
        <dbReference type="PROSITE" id="PS50109"/>
    </source>
</evidence>
<keyword evidence="3" id="KW-0808">Transferase</keyword>
<feature type="transmembrane region" description="Helical" evidence="7">
    <location>
        <begin position="161"/>
        <end position="180"/>
    </location>
</feature>
<evidence type="ECO:0000256" key="5">
    <source>
        <dbReference type="ARBA" id="ARBA00022777"/>
    </source>
</evidence>
<keyword evidence="6" id="KW-0067">ATP-binding</keyword>
<dbReference type="Gene3D" id="3.30.565.10">
    <property type="entry name" value="Histidine kinase-like ATPase, C-terminal domain"/>
    <property type="match status" value="1"/>
</dbReference>
<dbReference type="PROSITE" id="PS50109">
    <property type="entry name" value="HIS_KIN"/>
    <property type="match status" value="1"/>
</dbReference>
<dbReference type="InterPro" id="IPR003594">
    <property type="entry name" value="HATPase_dom"/>
</dbReference>
<evidence type="ECO:0000256" key="7">
    <source>
        <dbReference type="SAM" id="Phobius"/>
    </source>
</evidence>
<evidence type="ECO:0000313" key="9">
    <source>
        <dbReference type="EMBL" id="QAY21628.1"/>
    </source>
</evidence>
<gene>
    <name evidence="9" type="ORF">EO776_16785</name>
</gene>
<dbReference type="InterPro" id="IPR005467">
    <property type="entry name" value="His_kinase_dom"/>
</dbReference>
<proteinExistence type="predicted"/>
<geneLocation type="plasmid" evidence="10">
    <name>megaPlasmid</name>
</geneLocation>
<keyword evidence="9" id="KW-0614">Plasmid</keyword>
<evidence type="ECO:0000256" key="6">
    <source>
        <dbReference type="ARBA" id="ARBA00022840"/>
    </source>
</evidence>
<dbReference type="InterPro" id="IPR050980">
    <property type="entry name" value="2C_sensor_his_kinase"/>
</dbReference>
<dbReference type="PANTHER" id="PTHR44936">
    <property type="entry name" value="SENSOR PROTEIN CREC"/>
    <property type="match status" value="1"/>
</dbReference>
<evidence type="ECO:0000256" key="2">
    <source>
        <dbReference type="ARBA" id="ARBA00012438"/>
    </source>
</evidence>
<evidence type="ECO:0000313" key="10">
    <source>
        <dbReference type="Proteomes" id="UP000293073"/>
    </source>
</evidence>
<accession>A0A481RK65</accession>
<feature type="transmembrane region" description="Helical" evidence="7">
    <location>
        <begin position="192"/>
        <end position="214"/>
    </location>
</feature>
<dbReference type="Proteomes" id="UP000293073">
    <property type="component" value="Plasmid megaplasmid"/>
</dbReference>
<feature type="transmembrane region" description="Helical" evidence="7">
    <location>
        <begin position="68"/>
        <end position="90"/>
    </location>
</feature>
<dbReference type="KEGG" id="hezz:EO776_16785"/>
<dbReference type="AlphaFoldDB" id="A0A481RK65"/>
<feature type="transmembrane region" description="Helical" evidence="7">
    <location>
        <begin position="32"/>
        <end position="56"/>
    </location>
</feature>
<keyword evidence="7" id="KW-0472">Membrane</keyword>
<evidence type="ECO:0000256" key="1">
    <source>
        <dbReference type="ARBA" id="ARBA00000085"/>
    </source>
</evidence>
<dbReference type="EC" id="2.7.13.3" evidence="2"/>
<dbReference type="PANTHER" id="PTHR44936:SF10">
    <property type="entry name" value="SENSOR PROTEIN RSTB"/>
    <property type="match status" value="1"/>
</dbReference>
<comment type="catalytic activity">
    <reaction evidence="1">
        <text>ATP + protein L-histidine = ADP + protein N-phospho-L-histidine.</text>
        <dbReference type="EC" id="2.7.13.3"/>
    </reaction>
</comment>
<keyword evidence="7" id="KW-1133">Transmembrane helix</keyword>
<dbReference type="GO" id="GO:0004673">
    <property type="term" value="F:protein histidine kinase activity"/>
    <property type="evidence" value="ECO:0007669"/>
    <property type="project" value="UniProtKB-EC"/>
</dbReference>
<feature type="domain" description="Histidine kinase" evidence="8">
    <location>
        <begin position="341"/>
        <end position="528"/>
    </location>
</feature>
<evidence type="ECO:0000256" key="3">
    <source>
        <dbReference type="ARBA" id="ARBA00022679"/>
    </source>
</evidence>
<keyword evidence="4" id="KW-0547">Nucleotide-binding</keyword>
<protein>
    <recommendedName>
        <fullName evidence="2">histidine kinase</fullName>
        <ecNumber evidence="2">2.7.13.3</ecNumber>
    </recommendedName>
</protein>
<sequence length="572" mass="60485">MIVGIAAAISIGNAVGISAISATVAHRYNEPGAAWFTGYTALIGVGLGLVSVGILTDLISVTDFGGAVGRWLAVVWILPAALWAMFALRYTGRFVSLSLKTGALIAFPLLVLTLQGLLTGVSLVPTQVLGLLGITTRYYAVTLAVAGIVLVVRATRRYDHLTAWQGIAFAVAPAAMWLFWSNIPYIAQLGQAAGGAAYVLGSLGAVGGLGLAVFRFDAFKKSPAVGVVGERDVVDETDDLVLIADDEHRVVRANESARTASGDSDPSTGTVTVEDTVGTSVDGLRATETLELNVEGTSAKFDPQVSTVLDQHDQQLGTVISLREVTERELRKERLAVLNRVLRHNLRNQIDVVNAHLEAIDNDHADAATEATDRITHMSNRARTIDRLLSETHENVAVDVAELLRGTVAAYDSLVAVEAPDSLMISTDGAALEAAIESAVDNAVTHATNVTTSLRQTPDGYEIQVTDDGPGIPESELSALETSTETALQHGTGLGLWQLTWAVRTLDGTVSFDTSNGTTVTITVFDASSTGESETTILQARIESSWPDQRTPGSLVTSLAPSSDKLARKYVS</sequence>
<dbReference type="SUPFAM" id="SSF55874">
    <property type="entry name" value="ATPase domain of HSP90 chaperone/DNA topoisomerase II/histidine kinase"/>
    <property type="match status" value="1"/>
</dbReference>
<organism evidence="9 10">
    <name type="scientific">Halorubrum ezzemoulense</name>
    <name type="common">Halorubrum chaoviator</name>
    <dbReference type="NCBI Taxonomy" id="337243"/>
    <lineage>
        <taxon>Archaea</taxon>
        <taxon>Methanobacteriati</taxon>
        <taxon>Methanobacteriota</taxon>
        <taxon>Stenosarchaea group</taxon>
        <taxon>Halobacteria</taxon>
        <taxon>Halobacteriales</taxon>
        <taxon>Haloferacaceae</taxon>
        <taxon>Halorubrum</taxon>
    </lineage>
</organism>
<reference evidence="10" key="1">
    <citation type="submission" date="2019-01" db="EMBL/GenBank/DDBJ databases">
        <title>Complete genome of Halorubrum ezzemoulense strain FB21.</title>
        <authorList>
            <person name="Feng Y."/>
            <person name="Louyakis A.S."/>
            <person name="Papke R.T."/>
            <person name="Gogarten J.P."/>
        </authorList>
    </citation>
    <scope>NUCLEOTIDE SEQUENCE [LARGE SCALE GENOMIC DNA]</scope>
    <source>
        <strain evidence="10">Fb21</strain>
        <plasmid evidence="10">megaPlasmid</plasmid>
    </source>
</reference>
<name>A0A481RK65_HALEZ</name>
<evidence type="ECO:0000256" key="4">
    <source>
        <dbReference type="ARBA" id="ARBA00022741"/>
    </source>
</evidence>
<dbReference type="EMBL" id="CP034941">
    <property type="protein sequence ID" value="QAY21628.1"/>
    <property type="molecule type" value="Genomic_DNA"/>
</dbReference>
<feature type="transmembrane region" description="Helical" evidence="7">
    <location>
        <begin position="6"/>
        <end position="25"/>
    </location>
</feature>
<dbReference type="GO" id="GO:0005524">
    <property type="term" value="F:ATP binding"/>
    <property type="evidence" value="ECO:0007669"/>
    <property type="project" value="UniProtKB-KW"/>
</dbReference>
<dbReference type="GeneID" id="38952035"/>
<feature type="transmembrane region" description="Helical" evidence="7">
    <location>
        <begin position="136"/>
        <end position="154"/>
    </location>
</feature>
<keyword evidence="7" id="KW-0812">Transmembrane</keyword>
<keyword evidence="5 9" id="KW-0418">Kinase</keyword>
<dbReference type="CDD" id="cd00075">
    <property type="entry name" value="HATPase"/>
    <property type="match status" value="1"/>
</dbReference>
<dbReference type="InterPro" id="IPR036890">
    <property type="entry name" value="HATPase_C_sf"/>
</dbReference>